<reference evidence="3 4" key="1">
    <citation type="journal article" date="2021" name="Microorganisms">
        <title>Acidisoma silvae sp. nov. and Acidisomacellulosilytica sp. nov., Two Acidophilic Bacteria Isolated from Decaying Wood, Hydrolyzing Cellulose and Producing Poly-3-hydroxybutyrate.</title>
        <authorList>
            <person name="Mieszkin S."/>
            <person name="Pouder E."/>
            <person name="Uroz S."/>
            <person name="Simon-Colin C."/>
            <person name="Alain K."/>
        </authorList>
    </citation>
    <scope>NUCLEOTIDE SEQUENCE [LARGE SCALE GENOMIC DNA]</scope>
    <source>
        <strain evidence="3 4">HW T5.17</strain>
    </source>
</reference>
<dbReference type="SUPFAM" id="SSF101874">
    <property type="entry name" value="YceI-like"/>
    <property type="match status" value="1"/>
</dbReference>
<proteinExistence type="predicted"/>
<dbReference type="SMART" id="SM00867">
    <property type="entry name" value="YceI"/>
    <property type="match status" value="1"/>
</dbReference>
<evidence type="ECO:0000313" key="3">
    <source>
        <dbReference type="EMBL" id="MCB8882384.1"/>
    </source>
</evidence>
<feature type="domain" description="Lipid/polyisoprenoid-binding YceI-like" evidence="2">
    <location>
        <begin position="23"/>
        <end position="183"/>
    </location>
</feature>
<comment type="caution">
    <text evidence="3">The sequence shown here is derived from an EMBL/GenBank/DDBJ whole genome shotgun (WGS) entry which is preliminary data.</text>
</comment>
<dbReference type="EMBL" id="JAESVA010000007">
    <property type="protein sequence ID" value="MCB8882384.1"/>
    <property type="molecule type" value="Genomic_DNA"/>
</dbReference>
<dbReference type="PANTHER" id="PTHR34406:SF1">
    <property type="entry name" value="PROTEIN YCEI"/>
    <property type="match status" value="1"/>
</dbReference>
<protein>
    <submittedName>
        <fullName evidence="3">YceI family protein</fullName>
    </submittedName>
</protein>
<evidence type="ECO:0000259" key="2">
    <source>
        <dbReference type="SMART" id="SM00867"/>
    </source>
</evidence>
<dbReference type="InterPro" id="IPR007372">
    <property type="entry name" value="Lipid/polyisoprenoid-bd_YceI"/>
</dbReference>
<accession>A0A963Z4C2</accession>
<dbReference type="AlphaFoldDB" id="A0A963Z4C2"/>
<evidence type="ECO:0000256" key="1">
    <source>
        <dbReference type="SAM" id="SignalP"/>
    </source>
</evidence>
<dbReference type="Pfam" id="PF04264">
    <property type="entry name" value="YceI"/>
    <property type="match status" value="1"/>
</dbReference>
<organism evidence="3 4">
    <name type="scientific">Acidisoma cellulosilyticum</name>
    <dbReference type="NCBI Taxonomy" id="2802395"/>
    <lineage>
        <taxon>Bacteria</taxon>
        <taxon>Pseudomonadati</taxon>
        <taxon>Pseudomonadota</taxon>
        <taxon>Alphaproteobacteria</taxon>
        <taxon>Acetobacterales</taxon>
        <taxon>Acidocellaceae</taxon>
        <taxon>Acidisoma</taxon>
    </lineage>
</organism>
<dbReference type="PANTHER" id="PTHR34406">
    <property type="entry name" value="PROTEIN YCEI"/>
    <property type="match status" value="1"/>
</dbReference>
<sequence>MFRSIGFAAALLVGASVSAHAATWTIDTAKSTLGFTGSQSGTPFNGKFGKFSGTIVFDPANPGAGHADVTVETASAATGDQQKDGAMPGSDWFAADKFPTAAFKATSFKSTGTGTYEADGTLTIRGMSKPIALPFTLAITGDTAKADGKVQLIRTDYGVGQGAWASAQYVALEVAVTVAIVATKTAP</sequence>
<feature type="signal peptide" evidence="1">
    <location>
        <begin position="1"/>
        <end position="21"/>
    </location>
</feature>
<dbReference type="InterPro" id="IPR036761">
    <property type="entry name" value="TTHA0802/YceI-like_sf"/>
</dbReference>
<feature type="chain" id="PRO_5037259020" evidence="1">
    <location>
        <begin position="22"/>
        <end position="187"/>
    </location>
</feature>
<evidence type="ECO:0000313" key="4">
    <source>
        <dbReference type="Proteomes" id="UP000721844"/>
    </source>
</evidence>
<dbReference type="Proteomes" id="UP000721844">
    <property type="component" value="Unassembled WGS sequence"/>
</dbReference>
<dbReference type="Gene3D" id="2.40.128.110">
    <property type="entry name" value="Lipid/polyisoprenoid-binding, YceI-like"/>
    <property type="match status" value="1"/>
</dbReference>
<name>A0A963Z4C2_9PROT</name>
<gene>
    <name evidence="3" type="ORF">ACELLULO517_19205</name>
</gene>
<keyword evidence="1" id="KW-0732">Signal</keyword>
<keyword evidence="4" id="KW-1185">Reference proteome</keyword>